<sequence length="115" mass="13097">MDEQTARNFILDQGMALQERRNPNALLVLLQQGKSPVPGQMTSVLLALKILYQSLQGQSQIDRPLAYALHRLARDSRYHFEEGRRNRVAWSPLLISDLERLDQLVSSILSGVWQG</sequence>
<name>A0ABY5AW23_9CYAN</name>
<evidence type="ECO:0000313" key="1">
    <source>
        <dbReference type="EMBL" id="USR92961.1"/>
    </source>
</evidence>
<dbReference type="EMBL" id="CP098611">
    <property type="protein sequence ID" value="USR92961.1"/>
    <property type="molecule type" value="Genomic_DNA"/>
</dbReference>
<keyword evidence="2" id="KW-1185">Reference proteome</keyword>
<evidence type="ECO:0000313" key="2">
    <source>
        <dbReference type="Proteomes" id="UP001056708"/>
    </source>
</evidence>
<proteinExistence type="predicted"/>
<organism evidence="1 2">
    <name type="scientific">Phormidium yuhuli AB48</name>
    <dbReference type="NCBI Taxonomy" id="2940671"/>
    <lineage>
        <taxon>Bacteria</taxon>
        <taxon>Bacillati</taxon>
        <taxon>Cyanobacteriota</taxon>
        <taxon>Cyanophyceae</taxon>
        <taxon>Oscillatoriophycideae</taxon>
        <taxon>Oscillatoriales</taxon>
        <taxon>Oscillatoriaceae</taxon>
        <taxon>Phormidium</taxon>
        <taxon>Phormidium yuhuli</taxon>
    </lineage>
</organism>
<reference evidence="1" key="1">
    <citation type="submission" date="2022-06" db="EMBL/GenBank/DDBJ databases">
        <title>Genome sequence of Phormidium yuhuli AB48 isolated from an industrial photobioreactor environment.</title>
        <authorList>
            <person name="Qiu Y."/>
            <person name="Noonan A.J.C."/>
            <person name="Dofher K."/>
            <person name="Koch M."/>
            <person name="Kieft B."/>
            <person name="Lin X."/>
            <person name="Ziels R.M."/>
            <person name="Hallam S.J."/>
        </authorList>
    </citation>
    <scope>NUCLEOTIDE SEQUENCE</scope>
    <source>
        <strain evidence="1">AB48</strain>
    </source>
</reference>
<dbReference type="Proteomes" id="UP001056708">
    <property type="component" value="Chromosome"/>
</dbReference>
<dbReference type="RefSeq" id="WP_252665136.1">
    <property type="nucleotide sequence ID" value="NZ_CP098611.1"/>
</dbReference>
<gene>
    <name evidence="1" type="ORF">NEA10_09675</name>
</gene>
<protein>
    <submittedName>
        <fullName evidence="1">Dethiobiotin synthetase</fullName>
    </submittedName>
</protein>
<accession>A0ABY5AW23</accession>